<dbReference type="CDD" id="cd07067">
    <property type="entry name" value="HP_PGM_like"/>
    <property type="match status" value="1"/>
</dbReference>
<evidence type="ECO:0000313" key="1">
    <source>
        <dbReference type="EMBL" id="RKF13462.1"/>
    </source>
</evidence>
<dbReference type="GO" id="GO:0005737">
    <property type="term" value="C:cytoplasm"/>
    <property type="evidence" value="ECO:0007669"/>
    <property type="project" value="TreeGrafter"/>
</dbReference>
<dbReference type="OrthoDB" id="280692at2"/>
<dbReference type="SUPFAM" id="SSF53254">
    <property type="entry name" value="Phosphoglycerate mutase-like"/>
    <property type="match status" value="1"/>
</dbReference>
<comment type="caution">
    <text evidence="1">The sequence shown here is derived from an EMBL/GenBank/DDBJ whole genome shotgun (WGS) entry which is preliminary data.</text>
</comment>
<proteinExistence type="predicted"/>
<evidence type="ECO:0000313" key="2">
    <source>
        <dbReference type="Proteomes" id="UP000281128"/>
    </source>
</evidence>
<dbReference type="InterPro" id="IPR013078">
    <property type="entry name" value="His_Pase_superF_clade-1"/>
</dbReference>
<dbReference type="InterPro" id="IPR050275">
    <property type="entry name" value="PGM_Phosphatase"/>
</dbReference>
<dbReference type="SMART" id="SM00855">
    <property type="entry name" value="PGAM"/>
    <property type="match status" value="1"/>
</dbReference>
<protein>
    <submittedName>
        <fullName evidence="1">Histidine phosphatase family protein</fullName>
    </submittedName>
</protein>
<sequence>MTEIVIVRHGQANSAATDEEGYDRLSDLGRRQAAWLGDHLAATDPQFDHVITGTLHRQADTARAMGYEPQVRDPRLNEMTYFDLARAMEMQHGVPAPTTAAEFARHLPEVMTMWAEGRLDAVPESFDAFHMRVTELLGELSARRGRVLVVTSGGVIGMALRHVLSLDTGGMAQIMLQVMNSSVHRMSYVHERLMLAGFNATPHLDAPDRAHARTFI</sequence>
<dbReference type="Gene3D" id="3.40.50.1240">
    <property type="entry name" value="Phosphoglycerate mutase-like"/>
    <property type="match status" value="1"/>
</dbReference>
<organism evidence="1 2">
    <name type="scientific">Roseovarius spongiae</name>
    <dbReference type="NCBI Taxonomy" id="2320272"/>
    <lineage>
        <taxon>Bacteria</taxon>
        <taxon>Pseudomonadati</taxon>
        <taxon>Pseudomonadota</taxon>
        <taxon>Alphaproteobacteria</taxon>
        <taxon>Rhodobacterales</taxon>
        <taxon>Roseobacteraceae</taxon>
        <taxon>Roseovarius</taxon>
    </lineage>
</organism>
<dbReference type="GO" id="GO:0016791">
    <property type="term" value="F:phosphatase activity"/>
    <property type="evidence" value="ECO:0007669"/>
    <property type="project" value="TreeGrafter"/>
</dbReference>
<dbReference type="PANTHER" id="PTHR48100:SF1">
    <property type="entry name" value="HISTIDINE PHOSPHATASE FAMILY PROTEIN-RELATED"/>
    <property type="match status" value="1"/>
</dbReference>
<dbReference type="AlphaFoldDB" id="A0A3A8AVR0"/>
<accession>A0A3A8AVR0</accession>
<dbReference type="InterPro" id="IPR029033">
    <property type="entry name" value="His_PPase_superfam"/>
</dbReference>
<dbReference type="Pfam" id="PF00300">
    <property type="entry name" value="His_Phos_1"/>
    <property type="match status" value="1"/>
</dbReference>
<reference evidence="1 2" key="1">
    <citation type="submission" date="2018-09" db="EMBL/GenBank/DDBJ databases">
        <title>Roseovarius spongiae sp. nov., isolated from a marine sponge.</title>
        <authorList>
            <person name="Zhuang L."/>
            <person name="Luo L."/>
        </authorList>
    </citation>
    <scope>NUCLEOTIDE SEQUENCE [LARGE SCALE GENOMIC DNA]</scope>
    <source>
        <strain evidence="1 2">HN-E21</strain>
    </source>
</reference>
<dbReference type="Proteomes" id="UP000281128">
    <property type="component" value="Unassembled WGS sequence"/>
</dbReference>
<dbReference type="RefSeq" id="WP_121168150.1">
    <property type="nucleotide sequence ID" value="NZ_RAPE01000004.1"/>
</dbReference>
<dbReference type="EMBL" id="RAPE01000004">
    <property type="protein sequence ID" value="RKF13462.1"/>
    <property type="molecule type" value="Genomic_DNA"/>
</dbReference>
<name>A0A3A8AVR0_9RHOB</name>
<dbReference type="PANTHER" id="PTHR48100">
    <property type="entry name" value="BROAD-SPECIFICITY PHOSPHATASE YOR283W-RELATED"/>
    <property type="match status" value="1"/>
</dbReference>
<keyword evidence="2" id="KW-1185">Reference proteome</keyword>
<gene>
    <name evidence="1" type="ORF">D6850_14270</name>
</gene>